<keyword evidence="8 10" id="KW-1133">Transmembrane helix</keyword>
<evidence type="ECO:0000256" key="1">
    <source>
        <dbReference type="ARBA" id="ARBA00000877"/>
    </source>
</evidence>
<dbReference type="InterPro" id="IPR050338">
    <property type="entry name" value="DisA"/>
</dbReference>
<dbReference type="InterPro" id="IPR034701">
    <property type="entry name" value="CdaA"/>
</dbReference>
<dbReference type="InterPro" id="IPR036888">
    <property type="entry name" value="DNA_integrity_DisA_N_sf"/>
</dbReference>
<dbReference type="InterPro" id="IPR003390">
    <property type="entry name" value="DNA_integrity_scan_DisA_N"/>
</dbReference>
<dbReference type="NCBIfam" id="TIGR00159">
    <property type="entry name" value="diadenylate cyclase CdaA"/>
    <property type="match status" value="1"/>
</dbReference>
<comment type="caution">
    <text evidence="10">Lacks conserved residue(s) required for the propagation of feature annotation.</text>
</comment>
<dbReference type="PANTHER" id="PTHR34185">
    <property type="entry name" value="DIADENYLATE CYCLASE"/>
    <property type="match status" value="1"/>
</dbReference>
<dbReference type="GO" id="GO:0006171">
    <property type="term" value="P:cAMP biosynthetic process"/>
    <property type="evidence" value="ECO:0007669"/>
    <property type="project" value="InterPro"/>
</dbReference>
<evidence type="ECO:0000256" key="9">
    <source>
        <dbReference type="ARBA" id="ARBA00023136"/>
    </source>
</evidence>
<dbReference type="HAMAP" id="MF_01499">
    <property type="entry name" value="DacA"/>
    <property type="match status" value="1"/>
</dbReference>
<proteinExistence type="inferred from homology"/>
<dbReference type="GO" id="GO:0004016">
    <property type="term" value="F:adenylate cyclase activity"/>
    <property type="evidence" value="ECO:0007669"/>
    <property type="project" value="UniProtKB-UniRule"/>
</dbReference>
<evidence type="ECO:0000256" key="11">
    <source>
        <dbReference type="SAM" id="MobiDB-lite"/>
    </source>
</evidence>
<dbReference type="InterPro" id="IPR014046">
    <property type="entry name" value="C-di-AMP_synthase"/>
</dbReference>
<gene>
    <name evidence="10" type="primary">dacA</name>
    <name evidence="13" type="ORF">CH357_16440</name>
</gene>
<comment type="caution">
    <text evidence="13">The sequence shown here is derived from an EMBL/GenBank/DDBJ whole genome shotgun (WGS) entry which is preliminary data.</text>
</comment>
<dbReference type="Proteomes" id="UP000232196">
    <property type="component" value="Unassembled WGS sequence"/>
</dbReference>
<dbReference type="PROSITE" id="PS51794">
    <property type="entry name" value="DAC"/>
    <property type="match status" value="1"/>
</dbReference>
<reference evidence="13 14" key="1">
    <citation type="submission" date="2017-07" db="EMBL/GenBank/DDBJ databases">
        <title>Leptospira spp. isolated from tropical soils.</title>
        <authorList>
            <person name="Thibeaux R."/>
            <person name="Iraola G."/>
            <person name="Ferres I."/>
            <person name="Bierque E."/>
            <person name="Girault D."/>
            <person name="Soupe-Gilbert M.-E."/>
            <person name="Picardeau M."/>
            <person name="Goarant C."/>
        </authorList>
    </citation>
    <scope>NUCLEOTIDE SEQUENCE [LARGE SCALE GENOMIC DNA]</scope>
    <source>
        <strain evidence="13 14">MCA1-C-A1</strain>
    </source>
</reference>
<keyword evidence="7 10" id="KW-0067">ATP-binding</keyword>
<dbReference type="Pfam" id="PF19293">
    <property type="entry name" value="CdaA_N"/>
    <property type="match status" value="1"/>
</dbReference>
<evidence type="ECO:0000256" key="10">
    <source>
        <dbReference type="HAMAP-Rule" id="MF_01499"/>
    </source>
</evidence>
<dbReference type="PANTHER" id="PTHR34185:SF1">
    <property type="entry name" value="DIADENYLATE CYCLASE"/>
    <property type="match status" value="1"/>
</dbReference>
<evidence type="ECO:0000256" key="7">
    <source>
        <dbReference type="ARBA" id="ARBA00022840"/>
    </source>
</evidence>
<feature type="region of interest" description="Disordered" evidence="11">
    <location>
        <begin position="256"/>
        <end position="279"/>
    </location>
</feature>
<evidence type="ECO:0000256" key="3">
    <source>
        <dbReference type="ARBA" id="ARBA00022679"/>
    </source>
</evidence>
<evidence type="ECO:0000313" key="14">
    <source>
        <dbReference type="Proteomes" id="UP000232196"/>
    </source>
</evidence>
<dbReference type="InterPro" id="IPR045585">
    <property type="entry name" value="CdaA_N"/>
</dbReference>
<comment type="subunit">
    <text evidence="10">Probably a homodimer.</text>
</comment>
<comment type="function">
    <text evidence="10">Catalyzes the condensation of 2 ATP molecules into cyclic di-AMP (c-di-AMP), a second messenger used to regulate differing processes in different bacteria.</text>
</comment>
<name>A0A2M9X9H9_9LEPT</name>
<evidence type="ECO:0000313" key="13">
    <source>
        <dbReference type="EMBL" id="PJZ24259.1"/>
    </source>
</evidence>
<keyword evidence="14" id="KW-1185">Reference proteome</keyword>
<dbReference type="EC" id="2.7.7.85" evidence="10"/>
<feature type="transmembrane region" description="Helical" evidence="10">
    <location>
        <begin position="15"/>
        <end position="33"/>
    </location>
</feature>
<dbReference type="GO" id="GO:0106408">
    <property type="term" value="F:diadenylate cyclase activity"/>
    <property type="evidence" value="ECO:0007669"/>
    <property type="project" value="UniProtKB-EC"/>
</dbReference>
<keyword evidence="3 10" id="KW-0808">Transferase</keyword>
<evidence type="ECO:0000256" key="8">
    <source>
        <dbReference type="ARBA" id="ARBA00022989"/>
    </source>
</evidence>
<comment type="catalytic activity">
    <reaction evidence="1 10">
        <text>2 ATP = 3',3'-c-di-AMP + 2 diphosphate</text>
        <dbReference type="Rhea" id="RHEA:35655"/>
        <dbReference type="ChEBI" id="CHEBI:30616"/>
        <dbReference type="ChEBI" id="CHEBI:33019"/>
        <dbReference type="ChEBI" id="CHEBI:71500"/>
        <dbReference type="EC" id="2.7.7.85"/>
    </reaction>
</comment>
<dbReference type="OrthoDB" id="9807385at2"/>
<evidence type="ECO:0000259" key="12">
    <source>
        <dbReference type="PROSITE" id="PS51794"/>
    </source>
</evidence>
<keyword evidence="2 10" id="KW-1003">Cell membrane</keyword>
<keyword evidence="4 10" id="KW-0812">Transmembrane</keyword>
<keyword evidence="9 10" id="KW-0472">Membrane</keyword>
<dbReference type="Gene3D" id="3.40.1700.10">
    <property type="entry name" value="DNA integrity scanning protein, DisA, N-terminal domain"/>
    <property type="match status" value="1"/>
</dbReference>
<keyword evidence="5 10" id="KW-0548">Nucleotidyltransferase</keyword>
<dbReference type="RefSeq" id="WP_100707857.1">
    <property type="nucleotide sequence ID" value="NZ_NPDL01000009.1"/>
</dbReference>
<comment type="similarity">
    <text evidence="10">Belongs to the adenylate cyclase family. DacA/CdaA subfamily.</text>
</comment>
<dbReference type="Pfam" id="PF02457">
    <property type="entry name" value="DAC"/>
    <property type="match status" value="1"/>
</dbReference>
<feature type="domain" description="DAC" evidence="12">
    <location>
        <begin position="87"/>
        <end position="242"/>
    </location>
</feature>
<evidence type="ECO:0000256" key="2">
    <source>
        <dbReference type="ARBA" id="ARBA00022475"/>
    </source>
</evidence>
<sequence length="279" mass="30986">MDFLKNISLFQSDKFGIVMVLDILIVSFLIYQFYSTIRRTRGVQLLLGIGLIWVLGIFAQTLNFELLDWIIDNIRPALVFAIIVLLQPELRKITGDMARLRLFRPFLLKTVTDLDEIVEAAKIMAKNKTGSLIAIVREHSLKDIAEQAVQLDAILSTSLLLTIFKKNTALHDGAVIIEQNRIACAGAFLPMAQNLDDARMGARHRAALGIAEESDAVVVVTSEETGEISVCHDGEMIHPVKPIELKNLLNTILQEKKAGPVNPNSDKKTESEEIGESND</sequence>
<dbReference type="AlphaFoldDB" id="A0A2M9X9H9"/>
<organism evidence="13 14">
    <name type="scientific">Leptospira hartskeerlii</name>
    <dbReference type="NCBI Taxonomy" id="2023177"/>
    <lineage>
        <taxon>Bacteria</taxon>
        <taxon>Pseudomonadati</taxon>
        <taxon>Spirochaetota</taxon>
        <taxon>Spirochaetia</taxon>
        <taxon>Leptospirales</taxon>
        <taxon>Leptospiraceae</taxon>
        <taxon>Leptospira</taxon>
    </lineage>
</organism>
<dbReference type="EMBL" id="NPDN01000009">
    <property type="protein sequence ID" value="PJZ24259.1"/>
    <property type="molecule type" value="Genomic_DNA"/>
</dbReference>
<accession>A0A2M9X9H9</accession>
<feature type="transmembrane region" description="Helical" evidence="10">
    <location>
        <begin position="45"/>
        <end position="62"/>
    </location>
</feature>
<dbReference type="PIRSF" id="PIRSF004793">
    <property type="entry name" value="UCP004793"/>
    <property type="match status" value="1"/>
</dbReference>
<dbReference type="GO" id="GO:0005524">
    <property type="term" value="F:ATP binding"/>
    <property type="evidence" value="ECO:0007669"/>
    <property type="project" value="UniProtKB-UniRule"/>
</dbReference>
<evidence type="ECO:0000256" key="4">
    <source>
        <dbReference type="ARBA" id="ARBA00022692"/>
    </source>
</evidence>
<evidence type="ECO:0000256" key="6">
    <source>
        <dbReference type="ARBA" id="ARBA00022741"/>
    </source>
</evidence>
<protein>
    <recommendedName>
        <fullName evidence="10">Diadenylate cyclase</fullName>
        <shortName evidence="10">DAC</shortName>
        <ecNumber evidence="10">2.7.7.85</ecNumber>
    </recommendedName>
    <alternativeName>
        <fullName evidence="10">Cyclic-di-AMP synthase</fullName>
        <shortName evidence="10">c-di-AMP synthase</shortName>
    </alternativeName>
</protein>
<dbReference type="SUPFAM" id="SSF143597">
    <property type="entry name" value="YojJ-like"/>
    <property type="match status" value="1"/>
</dbReference>
<evidence type="ECO:0000256" key="5">
    <source>
        <dbReference type="ARBA" id="ARBA00022695"/>
    </source>
</evidence>
<keyword evidence="6 10" id="KW-0547">Nucleotide-binding</keyword>